<keyword evidence="3" id="KW-1185">Reference proteome</keyword>
<organism evidence="2 3">
    <name type="scientific">Treponema lecithinolyticum ATCC 700332</name>
    <dbReference type="NCBI Taxonomy" id="1321815"/>
    <lineage>
        <taxon>Bacteria</taxon>
        <taxon>Pseudomonadati</taxon>
        <taxon>Spirochaetota</taxon>
        <taxon>Spirochaetia</taxon>
        <taxon>Spirochaetales</taxon>
        <taxon>Treponemataceae</taxon>
        <taxon>Treponema</taxon>
    </lineage>
</organism>
<proteinExistence type="predicted"/>
<accession>A0ABN0NWB9</accession>
<gene>
    <name evidence="2" type="ORF">HMPREF9193_02094</name>
</gene>
<sequence length="312" mass="35380">MNTAILWDIENVTPPRGTNYIQLIIDTISEDGKISYAMAFGDWNRNHIKNIAAELAANSFELIHVPASRKDSSDMSMVAHGVELIFQYPHIEKFVLITGDADFRPLLLSLRKYGKQTLVICDVTNNASEDLLKMADDFKDYRDIIDAADSADGSNDEENGAERSERLTKEQAFELLENTVDIMQKEHKIPHLGAIKIRMKLLNSGFNEKKLGYRTWKAFIGDAVKVRSVRYADEDGTVLELADRAQKGLPEVFKRLLAIVDGDKPMAFNEAAKKINYRDYGYGRFKKLALDAEKRGLVKLENRGLSWYLSRV</sequence>
<reference evidence="2 3" key="1">
    <citation type="submission" date="2013-08" db="EMBL/GenBank/DDBJ databases">
        <authorList>
            <person name="Weinstock G."/>
            <person name="Sodergren E."/>
            <person name="Wylie T."/>
            <person name="Fulton L."/>
            <person name="Fulton R."/>
            <person name="Fronick C."/>
            <person name="O'Laughlin M."/>
            <person name="Godfrey J."/>
            <person name="Miner T."/>
            <person name="Herter B."/>
            <person name="Appelbaum E."/>
            <person name="Cordes M."/>
            <person name="Lek S."/>
            <person name="Wollam A."/>
            <person name="Pepin K.H."/>
            <person name="Palsikar V.B."/>
            <person name="Mitreva M."/>
            <person name="Wilson R.K."/>
        </authorList>
    </citation>
    <scope>NUCLEOTIDE SEQUENCE [LARGE SCALE GENOMIC DNA]</scope>
    <source>
        <strain evidence="2 3">ATCC 700332</strain>
    </source>
</reference>
<name>A0ABN0NWB9_TRELE</name>
<evidence type="ECO:0000259" key="1">
    <source>
        <dbReference type="Pfam" id="PF01936"/>
    </source>
</evidence>
<dbReference type="InterPro" id="IPR021139">
    <property type="entry name" value="NYN"/>
</dbReference>
<dbReference type="EMBL" id="AWVH01000044">
    <property type="protein sequence ID" value="ERJ91641.1"/>
    <property type="molecule type" value="Genomic_DNA"/>
</dbReference>
<evidence type="ECO:0000313" key="3">
    <source>
        <dbReference type="Proteomes" id="UP000016649"/>
    </source>
</evidence>
<dbReference type="Gene3D" id="3.40.50.1010">
    <property type="entry name" value="5'-nuclease"/>
    <property type="match status" value="1"/>
</dbReference>
<evidence type="ECO:0000313" key="2">
    <source>
        <dbReference type="EMBL" id="ERJ91641.1"/>
    </source>
</evidence>
<dbReference type="CDD" id="cd11297">
    <property type="entry name" value="PIN_LabA-like_N_1"/>
    <property type="match status" value="1"/>
</dbReference>
<comment type="caution">
    <text evidence="2">The sequence shown here is derived from an EMBL/GenBank/DDBJ whole genome shotgun (WGS) entry which is preliminary data.</text>
</comment>
<dbReference type="Pfam" id="PF01936">
    <property type="entry name" value="NYN"/>
    <property type="match status" value="1"/>
</dbReference>
<dbReference type="PANTHER" id="PTHR35811">
    <property type="entry name" value="SLR1870 PROTEIN"/>
    <property type="match status" value="1"/>
</dbReference>
<protein>
    <recommendedName>
        <fullName evidence="1">NYN domain-containing protein</fullName>
    </recommendedName>
</protein>
<feature type="domain" description="NYN" evidence="1">
    <location>
        <begin position="3"/>
        <end position="139"/>
    </location>
</feature>
<dbReference type="Proteomes" id="UP000016649">
    <property type="component" value="Unassembled WGS sequence"/>
</dbReference>
<dbReference type="RefSeq" id="WP_021686267.1">
    <property type="nucleotide sequence ID" value="NZ_KI260554.1"/>
</dbReference>
<dbReference type="PANTHER" id="PTHR35811:SF1">
    <property type="entry name" value="HTH OST-TYPE DOMAIN-CONTAINING PROTEIN"/>
    <property type="match status" value="1"/>
</dbReference>